<keyword evidence="10" id="KW-1185">Reference proteome</keyword>
<feature type="transmembrane region" description="Helical" evidence="7">
    <location>
        <begin position="12"/>
        <end position="34"/>
    </location>
</feature>
<protein>
    <submittedName>
        <fullName evidence="9">Acyltransferase</fullName>
    </submittedName>
</protein>
<proteinExistence type="inferred from homology"/>
<feature type="transmembrane region" description="Helical" evidence="7">
    <location>
        <begin position="95"/>
        <end position="117"/>
    </location>
</feature>
<dbReference type="Pfam" id="PF01757">
    <property type="entry name" value="Acyl_transf_3"/>
    <property type="match status" value="1"/>
</dbReference>
<evidence type="ECO:0000256" key="4">
    <source>
        <dbReference type="ARBA" id="ARBA00022692"/>
    </source>
</evidence>
<dbReference type="EMBL" id="JAPWGL010000003">
    <property type="protein sequence ID" value="MCZ4223762.1"/>
    <property type="molecule type" value="Genomic_DNA"/>
</dbReference>
<dbReference type="PANTHER" id="PTHR40074">
    <property type="entry name" value="O-ACETYLTRANSFERASE WECH"/>
    <property type="match status" value="1"/>
</dbReference>
<dbReference type="InterPro" id="IPR002656">
    <property type="entry name" value="Acyl_transf_3_dom"/>
</dbReference>
<keyword evidence="5 7" id="KW-1133">Transmembrane helix</keyword>
<dbReference type="RefSeq" id="WP_269415564.1">
    <property type="nucleotide sequence ID" value="NZ_JAPWGL010000003.1"/>
</dbReference>
<feature type="transmembrane region" description="Helical" evidence="7">
    <location>
        <begin position="54"/>
        <end position="75"/>
    </location>
</feature>
<evidence type="ECO:0000259" key="8">
    <source>
        <dbReference type="Pfam" id="PF01757"/>
    </source>
</evidence>
<evidence type="ECO:0000313" key="10">
    <source>
        <dbReference type="Proteomes" id="UP001144341"/>
    </source>
</evidence>
<keyword evidence="9" id="KW-0808">Transferase</keyword>
<dbReference type="PANTHER" id="PTHR40074:SF2">
    <property type="entry name" value="O-ACETYLTRANSFERASE WECH"/>
    <property type="match status" value="1"/>
</dbReference>
<comment type="caution">
    <text evidence="9">The sequence shown here is derived from an EMBL/GenBank/DDBJ whole genome shotgun (WGS) entry which is preliminary data.</text>
</comment>
<evidence type="ECO:0000256" key="2">
    <source>
        <dbReference type="ARBA" id="ARBA00007400"/>
    </source>
</evidence>
<reference evidence="9" key="1">
    <citation type="submission" date="2022-12" db="EMBL/GenBank/DDBJ databases">
        <title>Genome sequence of SJ11.</title>
        <authorList>
            <person name="Woo H."/>
        </authorList>
    </citation>
    <scope>NUCLEOTIDE SEQUENCE</scope>
    <source>
        <strain evidence="9">SJ11</strain>
    </source>
</reference>
<dbReference type="Proteomes" id="UP001144341">
    <property type="component" value="Unassembled WGS sequence"/>
</dbReference>
<feature type="transmembrane region" description="Helical" evidence="7">
    <location>
        <begin position="225"/>
        <end position="244"/>
    </location>
</feature>
<dbReference type="GO" id="GO:0016746">
    <property type="term" value="F:acyltransferase activity"/>
    <property type="evidence" value="ECO:0007669"/>
    <property type="project" value="UniProtKB-KW"/>
</dbReference>
<feature type="transmembrane region" description="Helical" evidence="7">
    <location>
        <begin position="196"/>
        <end position="213"/>
    </location>
</feature>
<comment type="similarity">
    <text evidence="2">Belongs to the acyltransferase 3 family.</text>
</comment>
<name>A0ABT4KXW1_9SPHI</name>
<gene>
    <name evidence="9" type="ORF">O0931_10675</name>
</gene>
<evidence type="ECO:0000256" key="7">
    <source>
        <dbReference type="SAM" id="Phobius"/>
    </source>
</evidence>
<keyword evidence="9" id="KW-0012">Acyltransferase</keyword>
<comment type="subcellular location">
    <subcellularLocation>
        <location evidence="1">Cell membrane</location>
        <topology evidence="1">Multi-pass membrane protein</topology>
    </subcellularLocation>
</comment>
<evidence type="ECO:0000256" key="6">
    <source>
        <dbReference type="ARBA" id="ARBA00023136"/>
    </source>
</evidence>
<sequence length="360" mass="42574">MSTSIQKEKINYDFIDSLRFIAIISIVLEHSYLWPEPKFFTDVYEQSIQLFTMQVFKFGTILFYILAGFLIGDKIHTTTSLQYLKRRFDGTFKPWLFWMVVFLIFIYANFLVIYLKGAWSPVFDQPLWGFGKQLYDIIVNTSFWFILNFLGSISILLIFRRYLYSWKLGLFLGACSLFYSLNLYHEWIFSQHTTAVLGFVFYLWLGVILHKYFTEFNVWIKKCPVFPLALATAIMLFVSCWESYHLIQIGVKADPYNTLRFTNIIYSIVSFVFLYKLGNPLWIKKLNPRSSTYGIHLIHFIIIVQILPTIFNPLHITSAGKSSLELVFIQYARFFITYFASYFIVYLINKSNKLKWIVGQ</sequence>
<keyword evidence="3" id="KW-1003">Cell membrane</keyword>
<feature type="transmembrane region" description="Helical" evidence="7">
    <location>
        <begin position="137"/>
        <end position="159"/>
    </location>
</feature>
<evidence type="ECO:0000256" key="5">
    <source>
        <dbReference type="ARBA" id="ARBA00022989"/>
    </source>
</evidence>
<accession>A0ABT4KXW1</accession>
<evidence type="ECO:0000256" key="3">
    <source>
        <dbReference type="ARBA" id="ARBA00022475"/>
    </source>
</evidence>
<organism evidence="9 10">
    <name type="scientific">Pedobacter rhodius</name>
    <dbReference type="NCBI Taxonomy" id="3004098"/>
    <lineage>
        <taxon>Bacteria</taxon>
        <taxon>Pseudomonadati</taxon>
        <taxon>Bacteroidota</taxon>
        <taxon>Sphingobacteriia</taxon>
        <taxon>Sphingobacteriales</taxon>
        <taxon>Sphingobacteriaceae</taxon>
        <taxon>Pedobacter</taxon>
    </lineage>
</organism>
<feature type="transmembrane region" description="Helical" evidence="7">
    <location>
        <begin position="264"/>
        <end position="283"/>
    </location>
</feature>
<feature type="transmembrane region" description="Helical" evidence="7">
    <location>
        <begin position="295"/>
        <end position="316"/>
    </location>
</feature>
<keyword evidence="6 7" id="KW-0472">Membrane</keyword>
<feature type="domain" description="Acyltransferase 3" evidence="8">
    <location>
        <begin position="13"/>
        <end position="345"/>
    </location>
</feature>
<feature type="transmembrane region" description="Helical" evidence="7">
    <location>
        <begin position="328"/>
        <end position="348"/>
    </location>
</feature>
<feature type="transmembrane region" description="Helical" evidence="7">
    <location>
        <begin position="166"/>
        <end position="184"/>
    </location>
</feature>
<evidence type="ECO:0000256" key="1">
    <source>
        <dbReference type="ARBA" id="ARBA00004651"/>
    </source>
</evidence>
<evidence type="ECO:0000313" key="9">
    <source>
        <dbReference type="EMBL" id="MCZ4223762.1"/>
    </source>
</evidence>
<keyword evidence="4 7" id="KW-0812">Transmembrane</keyword>